<keyword evidence="1" id="KW-1185">Reference proteome</keyword>
<name>A0A915ERP2_9BILA</name>
<proteinExistence type="predicted"/>
<dbReference type="WBParaSite" id="jg8614">
    <property type="protein sequence ID" value="jg8614"/>
    <property type="gene ID" value="jg8614"/>
</dbReference>
<dbReference type="Proteomes" id="UP000887574">
    <property type="component" value="Unplaced"/>
</dbReference>
<dbReference type="AlphaFoldDB" id="A0A915ERP2"/>
<evidence type="ECO:0000313" key="1">
    <source>
        <dbReference type="Proteomes" id="UP000887574"/>
    </source>
</evidence>
<protein>
    <submittedName>
        <fullName evidence="2">Uncharacterized protein</fullName>
    </submittedName>
</protein>
<organism evidence="1 2">
    <name type="scientific">Ditylenchus dipsaci</name>
    <dbReference type="NCBI Taxonomy" id="166011"/>
    <lineage>
        <taxon>Eukaryota</taxon>
        <taxon>Metazoa</taxon>
        <taxon>Ecdysozoa</taxon>
        <taxon>Nematoda</taxon>
        <taxon>Chromadorea</taxon>
        <taxon>Rhabditida</taxon>
        <taxon>Tylenchina</taxon>
        <taxon>Tylenchomorpha</taxon>
        <taxon>Sphaerularioidea</taxon>
        <taxon>Anguinidae</taxon>
        <taxon>Anguininae</taxon>
        <taxon>Ditylenchus</taxon>
    </lineage>
</organism>
<evidence type="ECO:0000313" key="2">
    <source>
        <dbReference type="WBParaSite" id="jg8614"/>
    </source>
</evidence>
<sequence>MVSNFRSSSSLSSFRKTLFETNQVDLWPCKSASKSKAGWNIGRSARKPASVPKPPPIGRVDIPEPRAHKHQKGLLLFFAGQSNNQHDKCKILLKRIQEMDLTMQLSDLQRSCSVYDELEQSVVGLRSLTLLVLTLKPILKPTSAFLNIGLPKSNATEQMDCK</sequence>
<reference evidence="2" key="1">
    <citation type="submission" date="2022-11" db="UniProtKB">
        <authorList>
            <consortium name="WormBaseParasite"/>
        </authorList>
    </citation>
    <scope>IDENTIFICATION</scope>
</reference>
<accession>A0A915ERP2</accession>